<comment type="caution">
    <text evidence="1">The sequence shown here is derived from an EMBL/GenBank/DDBJ whole genome shotgun (WGS) entry which is preliminary data.</text>
</comment>
<accession>A0A9N9F504</accession>
<dbReference type="AlphaFoldDB" id="A0A9N9F504"/>
<proteinExistence type="predicted"/>
<dbReference type="Proteomes" id="UP000789508">
    <property type="component" value="Unassembled WGS sequence"/>
</dbReference>
<gene>
    <name evidence="1" type="ORF">ALEPTO_LOCUS3935</name>
</gene>
<organism evidence="1 2">
    <name type="scientific">Ambispora leptoticha</name>
    <dbReference type="NCBI Taxonomy" id="144679"/>
    <lineage>
        <taxon>Eukaryota</taxon>
        <taxon>Fungi</taxon>
        <taxon>Fungi incertae sedis</taxon>
        <taxon>Mucoromycota</taxon>
        <taxon>Glomeromycotina</taxon>
        <taxon>Glomeromycetes</taxon>
        <taxon>Archaeosporales</taxon>
        <taxon>Ambisporaceae</taxon>
        <taxon>Ambispora</taxon>
    </lineage>
</organism>
<evidence type="ECO:0000313" key="1">
    <source>
        <dbReference type="EMBL" id="CAG8510207.1"/>
    </source>
</evidence>
<protein>
    <submittedName>
        <fullName evidence="1">12136_t:CDS:1</fullName>
    </submittedName>
</protein>
<evidence type="ECO:0000313" key="2">
    <source>
        <dbReference type="Proteomes" id="UP000789508"/>
    </source>
</evidence>
<keyword evidence="2" id="KW-1185">Reference proteome</keyword>
<dbReference type="EMBL" id="CAJVPS010000812">
    <property type="protein sequence ID" value="CAG8510207.1"/>
    <property type="molecule type" value="Genomic_DNA"/>
</dbReference>
<name>A0A9N9F504_9GLOM</name>
<sequence length="57" mass="6666">MTILWYRLPNSSPSPLKQRINQLNADELRPNCCVPKLLFRFWTGDTNVHSNRAFFTG</sequence>
<reference evidence="1" key="1">
    <citation type="submission" date="2021-06" db="EMBL/GenBank/DDBJ databases">
        <authorList>
            <person name="Kallberg Y."/>
            <person name="Tangrot J."/>
            <person name="Rosling A."/>
        </authorList>
    </citation>
    <scope>NUCLEOTIDE SEQUENCE</scope>
    <source>
        <strain evidence="1">FL130A</strain>
    </source>
</reference>